<protein>
    <submittedName>
        <fullName evidence="2">Uncharacterized protein</fullName>
    </submittedName>
</protein>
<evidence type="ECO:0000313" key="2">
    <source>
        <dbReference type="EMBL" id="CAB1426968.1"/>
    </source>
</evidence>
<dbReference type="AlphaFoldDB" id="A0A9N7U8L8"/>
<dbReference type="EMBL" id="CADEAL010000931">
    <property type="protein sequence ID" value="CAB1426968.1"/>
    <property type="molecule type" value="Genomic_DNA"/>
</dbReference>
<reference evidence="2" key="1">
    <citation type="submission" date="2020-03" db="EMBL/GenBank/DDBJ databases">
        <authorList>
            <person name="Weist P."/>
        </authorList>
    </citation>
    <scope>NUCLEOTIDE SEQUENCE</scope>
</reference>
<name>A0A9N7U8L8_PLEPL</name>
<organism evidence="2 3">
    <name type="scientific">Pleuronectes platessa</name>
    <name type="common">European plaice</name>
    <dbReference type="NCBI Taxonomy" id="8262"/>
    <lineage>
        <taxon>Eukaryota</taxon>
        <taxon>Metazoa</taxon>
        <taxon>Chordata</taxon>
        <taxon>Craniata</taxon>
        <taxon>Vertebrata</taxon>
        <taxon>Euteleostomi</taxon>
        <taxon>Actinopterygii</taxon>
        <taxon>Neopterygii</taxon>
        <taxon>Teleostei</taxon>
        <taxon>Neoteleostei</taxon>
        <taxon>Acanthomorphata</taxon>
        <taxon>Carangaria</taxon>
        <taxon>Pleuronectiformes</taxon>
        <taxon>Pleuronectoidei</taxon>
        <taxon>Pleuronectidae</taxon>
        <taxon>Pleuronectes</taxon>
    </lineage>
</organism>
<keyword evidence="3" id="KW-1185">Reference proteome</keyword>
<dbReference type="Proteomes" id="UP001153269">
    <property type="component" value="Unassembled WGS sequence"/>
</dbReference>
<feature type="region of interest" description="Disordered" evidence="1">
    <location>
        <begin position="81"/>
        <end position="100"/>
    </location>
</feature>
<evidence type="ECO:0000256" key="1">
    <source>
        <dbReference type="SAM" id="MobiDB-lite"/>
    </source>
</evidence>
<accession>A0A9N7U8L8</accession>
<proteinExistence type="predicted"/>
<comment type="caution">
    <text evidence="2">The sequence shown here is derived from an EMBL/GenBank/DDBJ whole genome shotgun (WGS) entry which is preliminary data.</text>
</comment>
<gene>
    <name evidence="2" type="ORF">PLEPLA_LOCUS14906</name>
</gene>
<sequence>METQLEIANTLISIDQRHDRLRNHKDPISQEGITISPGDRQANRVGFPAAKAYGPVAQVGGTWLRGGGYVVTWMKSDSQLSRGGFHNGPQASNPYFEIGP</sequence>
<evidence type="ECO:0000313" key="3">
    <source>
        <dbReference type="Proteomes" id="UP001153269"/>
    </source>
</evidence>